<dbReference type="Pfam" id="PF00092">
    <property type="entry name" value="VWA"/>
    <property type="match status" value="1"/>
</dbReference>
<keyword evidence="3" id="KW-1185">Reference proteome</keyword>
<keyword evidence="1" id="KW-0732">Signal</keyword>
<evidence type="ECO:0000259" key="2">
    <source>
        <dbReference type="PROSITE" id="PS50234"/>
    </source>
</evidence>
<dbReference type="PRINTS" id="PR00453">
    <property type="entry name" value="VWFADOMAIN"/>
</dbReference>
<evidence type="ECO:0000256" key="1">
    <source>
        <dbReference type="SAM" id="SignalP"/>
    </source>
</evidence>
<gene>
    <name evidence="4" type="primary">LOC106173422</name>
</gene>
<dbReference type="InterPro" id="IPR036465">
    <property type="entry name" value="vWFA_dom_sf"/>
</dbReference>
<dbReference type="CDD" id="cd01450">
    <property type="entry name" value="vWFA_subfamily_ECM"/>
    <property type="match status" value="1"/>
</dbReference>
<feature type="chain" id="PRO_5010373505" evidence="1">
    <location>
        <begin position="22"/>
        <end position="258"/>
    </location>
</feature>
<sequence length="258" mass="28494">MQLVALFAFGLFLIGYEEVSAAVNVNSMASAINNKLSSLLAPRFKSLSAFSKSARMVKPKIDFVMLLDSSGSVKERYFEYEKQAAQILVDYIHNKAPIGYRKSRVALIEYSVSAHFEFRLHTYSTPSAINRRIRQVKFDNGGRTATGPALSKAKTELQVNGRSGNVKLVWLITDGYSNSGGNPKIPADQLRAMGATVCVMGVGSSVKWSEVKQIANRDCIFRADSFAETRTIMRKAYSLSLGTRTPRLPDNFFSGLVI</sequence>
<dbReference type="InterPro" id="IPR050525">
    <property type="entry name" value="ECM_Assembly_Org"/>
</dbReference>
<dbReference type="PANTHER" id="PTHR24020">
    <property type="entry name" value="COLLAGEN ALPHA"/>
    <property type="match status" value="1"/>
</dbReference>
<dbReference type="RefSeq" id="XP_013410013.1">
    <property type="nucleotide sequence ID" value="XM_013554559.1"/>
</dbReference>
<feature type="domain" description="VWFA" evidence="2">
    <location>
        <begin position="62"/>
        <end position="236"/>
    </location>
</feature>
<accession>A0A1S3JI24</accession>
<dbReference type="Proteomes" id="UP000085678">
    <property type="component" value="Unplaced"/>
</dbReference>
<reference evidence="4" key="1">
    <citation type="submission" date="2025-08" db="UniProtKB">
        <authorList>
            <consortium name="RefSeq"/>
        </authorList>
    </citation>
    <scope>IDENTIFICATION</scope>
    <source>
        <tissue evidence="4">Gonads</tissue>
    </source>
</reference>
<dbReference type="InParanoid" id="A0A1S3JI24"/>
<dbReference type="PANTHER" id="PTHR24020:SF84">
    <property type="entry name" value="VWFA DOMAIN-CONTAINING PROTEIN"/>
    <property type="match status" value="1"/>
</dbReference>
<protein>
    <submittedName>
        <fullName evidence="4">Collagen alpha-1(XXI) chain-like</fullName>
    </submittedName>
</protein>
<dbReference type="AlphaFoldDB" id="A0A1S3JI24"/>
<evidence type="ECO:0000313" key="3">
    <source>
        <dbReference type="Proteomes" id="UP000085678"/>
    </source>
</evidence>
<dbReference type="KEGG" id="lak:106173422"/>
<dbReference type="OrthoDB" id="9949424at2759"/>
<dbReference type="GeneID" id="106173422"/>
<dbReference type="SUPFAM" id="SSF53300">
    <property type="entry name" value="vWA-like"/>
    <property type="match status" value="1"/>
</dbReference>
<organism evidence="3 4">
    <name type="scientific">Lingula anatina</name>
    <name type="common">Brachiopod</name>
    <name type="synonym">Lingula unguis</name>
    <dbReference type="NCBI Taxonomy" id="7574"/>
    <lineage>
        <taxon>Eukaryota</taxon>
        <taxon>Metazoa</taxon>
        <taxon>Spiralia</taxon>
        <taxon>Lophotrochozoa</taxon>
        <taxon>Brachiopoda</taxon>
        <taxon>Linguliformea</taxon>
        <taxon>Lingulata</taxon>
        <taxon>Lingulida</taxon>
        <taxon>Linguloidea</taxon>
        <taxon>Lingulidae</taxon>
        <taxon>Lingula</taxon>
    </lineage>
</organism>
<dbReference type="InterPro" id="IPR002035">
    <property type="entry name" value="VWF_A"/>
</dbReference>
<evidence type="ECO:0000313" key="4">
    <source>
        <dbReference type="RefSeq" id="XP_013410013.1"/>
    </source>
</evidence>
<dbReference type="PROSITE" id="PS50234">
    <property type="entry name" value="VWFA"/>
    <property type="match status" value="1"/>
</dbReference>
<dbReference type="SMART" id="SM00327">
    <property type="entry name" value="VWA"/>
    <property type="match status" value="1"/>
</dbReference>
<feature type="signal peptide" evidence="1">
    <location>
        <begin position="1"/>
        <end position="21"/>
    </location>
</feature>
<dbReference type="Gene3D" id="3.40.50.410">
    <property type="entry name" value="von Willebrand factor, type A domain"/>
    <property type="match status" value="1"/>
</dbReference>
<name>A0A1S3JI24_LINAN</name>
<proteinExistence type="predicted"/>
<dbReference type="STRING" id="7574.A0A1S3JI24"/>